<dbReference type="Proteomes" id="UP000193963">
    <property type="component" value="Unassembled WGS sequence"/>
</dbReference>
<dbReference type="Pfam" id="PF00528">
    <property type="entry name" value="BPD_transp_1"/>
    <property type="match status" value="1"/>
</dbReference>
<feature type="transmembrane region" description="Helical" evidence="8">
    <location>
        <begin position="552"/>
        <end position="571"/>
    </location>
</feature>
<dbReference type="PROSITE" id="PS50928">
    <property type="entry name" value="ABC_TM1"/>
    <property type="match status" value="2"/>
</dbReference>
<feature type="transmembrane region" description="Helical" evidence="8">
    <location>
        <begin position="170"/>
        <end position="190"/>
    </location>
</feature>
<feature type="transmembrane region" description="Helical" evidence="8">
    <location>
        <begin position="442"/>
        <end position="464"/>
    </location>
</feature>
<protein>
    <submittedName>
        <fullName evidence="10">Putative 2-aminoethylphosphonate transport system permease protein PhnV</fullName>
    </submittedName>
</protein>
<keyword evidence="2 8" id="KW-0813">Transport</keyword>
<name>A0A1X7AA91_9RHOB</name>
<feature type="transmembrane region" description="Helical" evidence="8">
    <location>
        <begin position="270"/>
        <end position="290"/>
    </location>
</feature>
<accession>A0A1X7AA91</accession>
<evidence type="ECO:0000259" key="9">
    <source>
        <dbReference type="PROSITE" id="PS50928"/>
    </source>
</evidence>
<feature type="transmembrane region" description="Helical" evidence="8">
    <location>
        <begin position="85"/>
        <end position="107"/>
    </location>
</feature>
<keyword evidence="6 8" id="KW-1133">Transmembrane helix</keyword>
<evidence type="ECO:0000313" key="11">
    <source>
        <dbReference type="Proteomes" id="UP000193963"/>
    </source>
</evidence>
<dbReference type="InterPro" id="IPR035906">
    <property type="entry name" value="MetI-like_sf"/>
</dbReference>
<feature type="transmembrane region" description="Helical" evidence="8">
    <location>
        <begin position="380"/>
        <end position="402"/>
    </location>
</feature>
<evidence type="ECO:0000256" key="7">
    <source>
        <dbReference type="ARBA" id="ARBA00023136"/>
    </source>
</evidence>
<evidence type="ECO:0000313" key="10">
    <source>
        <dbReference type="EMBL" id="SLN73898.1"/>
    </source>
</evidence>
<feature type="transmembrane region" description="Helical" evidence="8">
    <location>
        <begin position="320"/>
        <end position="343"/>
    </location>
</feature>
<reference evidence="10 11" key="1">
    <citation type="submission" date="2017-03" db="EMBL/GenBank/DDBJ databases">
        <authorList>
            <person name="Afonso C.L."/>
            <person name="Miller P.J."/>
            <person name="Scott M.A."/>
            <person name="Spackman E."/>
            <person name="Goraichik I."/>
            <person name="Dimitrov K.M."/>
            <person name="Suarez D.L."/>
            <person name="Swayne D.E."/>
        </authorList>
    </citation>
    <scope>NUCLEOTIDE SEQUENCE [LARGE SCALE GENOMIC DNA]</scope>
    <source>
        <strain evidence="10 11">CECT 7751</strain>
    </source>
</reference>
<dbReference type="SUPFAM" id="SSF161098">
    <property type="entry name" value="MetI-like"/>
    <property type="match status" value="2"/>
</dbReference>
<feature type="transmembrane region" description="Helical" evidence="8">
    <location>
        <begin position="496"/>
        <end position="517"/>
    </location>
</feature>
<dbReference type="Gene3D" id="1.10.3720.10">
    <property type="entry name" value="MetI-like"/>
    <property type="match status" value="2"/>
</dbReference>
<evidence type="ECO:0000256" key="5">
    <source>
        <dbReference type="ARBA" id="ARBA00022692"/>
    </source>
</evidence>
<dbReference type="RefSeq" id="WP_198431964.1">
    <property type="nucleotide sequence ID" value="NZ_FWFN01000011.1"/>
</dbReference>
<feature type="domain" description="ABC transmembrane type-1" evidence="9">
    <location>
        <begin position="376"/>
        <end position="568"/>
    </location>
</feature>
<dbReference type="PANTHER" id="PTHR43357:SF4">
    <property type="entry name" value="INNER MEMBRANE ABC TRANSPORTER PERMEASE PROTEIN YDCV"/>
    <property type="match status" value="1"/>
</dbReference>
<gene>
    <name evidence="10" type="primary">phnV_2</name>
    <name evidence="10" type="ORF">PSM7751_04090</name>
</gene>
<keyword evidence="3" id="KW-1003">Cell membrane</keyword>
<sequence>MSATTDTSSEMPGGRFAARHRFQTRYIYIGLLIAFLAFITLFPLGMLVYGSFHTGSPSSPESVVSLDGYRAVFSAGNLEILWNTLYIAGVKSVFSLLIAAFLAWIVARTDTPMRGLLEVLITLPFFIPPILTAMAWSLLGNAQTGPINMLWRSLTGSSEPLIDVYSTGGVIWHMMQYAIPFMFLFLVESFRRMDPSLEEASRMCGASRMRTLRGITLRLMIPVMATVFTLSFIRGMESFESPLFFGTPAGVRVVATEIYNAINQDFTPNYQFATAIAIVVMGLMLLLLLAQRAIIGGRNYQTVSGKGYRPGVMALGRWRWATFAFCLLFFFLSVVLPVGQLFIGSFYKYIGFYDTKFLTLEHYRNVFENRAMWDSVLNTMILGLGGATLTMLLGSMVAYISIRTRWHGRRLIDFMAWLPWLMPGIVLGVGFLWAFAYLPGPITIYGTLWALLLAYIAICMPLGVNAMSTAFVQLSVDLEECSRVHGASFLQTMSRILIALAWPSFAIGWLLCFFVVMRELSASVLLYSVGNEVMSVEMLKLWENGRAEEVCVLSMFMILLVVAFRGIQIFVTARRTKLTQ</sequence>
<evidence type="ECO:0000256" key="2">
    <source>
        <dbReference type="ARBA" id="ARBA00022448"/>
    </source>
</evidence>
<comment type="subcellular location">
    <subcellularLocation>
        <location evidence="1">Cell inner membrane</location>
        <topology evidence="1">Multi-pass membrane protein</topology>
    </subcellularLocation>
    <subcellularLocation>
        <location evidence="8">Cell membrane</location>
        <topology evidence="8">Multi-pass membrane protein</topology>
    </subcellularLocation>
</comment>
<evidence type="ECO:0000256" key="6">
    <source>
        <dbReference type="ARBA" id="ARBA00022989"/>
    </source>
</evidence>
<keyword evidence="5 8" id="KW-0812">Transmembrane</keyword>
<feature type="transmembrane region" description="Helical" evidence="8">
    <location>
        <begin position="414"/>
        <end position="436"/>
    </location>
</feature>
<dbReference type="InterPro" id="IPR000515">
    <property type="entry name" value="MetI-like"/>
</dbReference>
<keyword evidence="4" id="KW-0997">Cell inner membrane</keyword>
<dbReference type="AlphaFoldDB" id="A0A1X7AA91"/>
<comment type="similarity">
    <text evidence="8">Belongs to the binding-protein-dependent transport system permease family.</text>
</comment>
<evidence type="ECO:0000256" key="1">
    <source>
        <dbReference type="ARBA" id="ARBA00004429"/>
    </source>
</evidence>
<feature type="domain" description="ABC transmembrane type-1" evidence="9">
    <location>
        <begin position="81"/>
        <end position="291"/>
    </location>
</feature>
<evidence type="ECO:0000256" key="3">
    <source>
        <dbReference type="ARBA" id="ARBA00022475"/>
    </source>
</evidence>
<feature type="transmembrane region" description="Helical" evidence="8">
    <location>
        <begin position="211"/>
        <end position="233"/>
    </location>
</feature>
<feature type="transmembrane region" description="Helical" evidence="8">
    <location>
        <begin position="26"/>
        <end position="52"/>
    </location>
</feature>
<dbReference type="GO" id="GO:0055085">
    <property type="term" value="P:transmembrane transport"/>
    <property type="evidence" value="ECO:0007669"/>
    <property type="project" value="InterPro"/>
</dbReference>
<dbReference type="GO" id="GO:0005886">
    <property type="term" value="C:plasma membrane"/>
    <property type="evidence" value="ECO:0007669"/>
    <property type="project" value="UniProtKB-SubCell"/>
</dbReference>
<dbReference type="CDD" id="cd06261">
    <property type="entry name" value="TM_PBP2"/>
    <property type="match status" value="2"/>
</dbReference>
<feature type="transmembrane region" description="Helical" evidence="8">
    <location>
        <begin position="119"/>
        <end position="139"/>
    </location>
</feature>
<evidence type="ECO:0000256" key="4">
    <source>
        <dbReference type="ARBA" id="ARBA00022519"/>
    </source>
</evidence>
<dbReference type="PANTHER" id="PTHR43357">
    <property type="entry name" value="INNER MEMBRANE ABC TRANSPORTER PERMEASE PROTEIN YDCV"/>
    <property type="match status" value="1"/>
</dbReference>
<keyword evidence="11" id="KW-1185">Reference proteome</keyword>
<keyword evidence="7 8" id="KW-0472">Membrane</keyword>
<organism evidence="10 11">
    <name type="scientific">Pseudooceanicola marinus</name>
    <dbReference type="NCBI Taxonomy" id="396013"/>
    <lineage>
        <taxon>Bacteria</taxon>
        <taxon>Pseudomonadati</taxon>
        <taxon>Pseudomonadota</taxon>
        <taxon>Alphaproteobacteria</taxon>
        <taxon>Rhodobacterales</taxon>
        <taxon>Paracoccaceae</taxon>
        <taxon>Pseudooceanicola</taxon>
    </lineage>
</organism>
<dbReference type="EMBL" id="FWFN01000011">
    <property type="protein sequence ID" value="SLN73898.1"/>
    <property type="molecule type" value="Genomic_DNA"/>
</dbReference>
<evidence type="ECO:0000256" key="8">
    <source>
        <dbReference type="RuleBase" id="RU363032"/>
    </source>
</evidence>
<proteinExistence type="inferred from homology"/>